<keyword evidence="12 15" id="KW-0472">Membrane</keyword>
<dbReference type="InterPro" id="IPR017441">
    <property type="entry name" value="Protein_kinase_ATP_BS"/>
</dbReference>
<evidence type="ECO:0000256" key="7">
    <source>
        <dbReference type="ARBA" id="ARBA00022734"/>
    </source>
</evidence>
<evidence type="ECO:0000256" key="8">
    <source>
        <dbReference type="ARBA" id="ARBA00022741"/>
    </source>
</evidence>
<dbReference type="CDD" id="cd06899">
    <property type="entry name" value="lectin_legume_LecRK_Arcelin_ConA"/>
    <property type="match status" value="1"/>
</dbReference>
<keyword evidence="9 18" id="KW-0418">Kinase</keyword>
<sequence>MALPQIFIKFLLIFLLIYLPFCQAQLTEIPRPYEYSVDKFNITLYDSLKTLGNAIIDEHGALQITSDSLNAESYRLNNAGRVMLKKSFKVWESQTSSLNNTNSSSDIVASFNSTFLANFFVPIGSQPGEGFAFVISPDLEIPPNSYGEWLGLTNATLNGNSANKFVAIEFDTKKQSYDINDNHIGLNIDGVHSKKNVSLLDFNITLAPLNLSDGIKYWVWIEYNGTTKLLEVYIVEEHKRKPALPVLSEYINLKDYVNQRSYFGFSASTGATAQLNCVLQWYLTVQNLDKDNNIWLKVGIALGAAVVVLLVICVLGWFYYRKNKKVSDELNILNELLKLPGTPKEFQYKDLKEATNNFNEKMKLGQGGYGVVYKGVLPKENTQVAVKRFSRESIKGIADFLAELKIIYRLRHKHLVPLLGWCHKDRTLLLVYEYMPNGSLDTHLFGSPDKYLSWAHRNNIISGLASALNYLHYEFDQMVVHRDLKSSNILLDSEYNARLGDFGLARALEQGKDSYATADGVPGTLGYIAPETFHAGKATRDSDVFGFGAVVLEVVCGTRPWTKVLGSMIVVDWVWKLYRENRILEAVDDKLGTNYVDVEAERLLLLGLACCHPIASERPKARNIVQIISGSVPVPEVPRFKPAFVWEPEDSTTSDTESTNTTDSTESGPQYLIREKYVGFVDIIIKP</sequence>
<evidence type="ECO:0000256" key="3">
    <source>
        <dbReference type="ARBA" id="ARBA00010217"/>
    </source>
</evidence>
<dbReference type="SMART" id="SM00220">
    <property type="entry name" value="S_TKc"/>
    <property type="match status" value="1"/>
</dbReference>
<organism evidence="18 19">
    <name type="scientific">Thalictrum thalictroides</name>
    <name type="common">Rue-anemone</name>
    <name type="synonym">Anemone thalictroides</name>
    <dbReference type="NCBI Taxonomy" id="46969"/>
    <lineage>
        <taxon>Eukaryota</taxon>
        <taxon>Viridiplantae</taxon>
        <taxon>Streptophyta</taxon>
        <taxon>Embryophyta</taxon>
        <taxon>Tracheophyta</taxon>
        <taxon>Spermatophyta</taxon>
        <taxon>Magnoliopsida</taxon>
        <taxon>Ranunculales</taxon>
        <taxon>Ranunculaceae</taxon>
        <taxon>Thalictroideae</taxon>
        <taxon>Thalictrum</taxon>
    </lineage>
</organism>
<dbReference type="InterPro" id="IPR001220">
    <property type="entry name" value="Legume_lectin_dom"/>
</dbReference>
<name>A0A7J6WEB4_THATH</name>
<keyword evidence="7" id="KW-0430">Lectin</keyword>
<dbReference type="PROSITE" id="PS00107">
    <property type="entry name" value="PROTEIN_KINASE_ATP"/>
    <property type="match status" value="1"/>
</dbReference>
<dbReference type="Gene3D" id="1.10.510.10">
    <property type="entry name" value="Transferase(Phosphotransferase) domain 1"/>
    <property type="match status" value="1"/>
</dbReference>
<dbReference type="PROSITE" id="PS50011">
    <property type="entry name" value="PROTEIN_KINASE_DOM"/>
    <property type="match status" value="1"/>
</dbReference>
<evidence type="ECO:0000256" key="6">
    <source>
        <dbReference type="ARBA" id="ARBA00022729"/>
    </source>
</evidence>
<dbReference type="FunFam" id="3.30.200.20:FF:000320">
    <property type="entry name" value="probable L-type lectin-domain containing receptor kinase S.5"/>
    <property type="match status" value="1"/>
</dbReference>
<accession>A0A7J6WEB4</accession>
<feature type="region of interest" description="Disordered" evidence="14">
    <location>
        <begin position="648"/>
        <end position="668"/>
    </location>
</feature>
<comment type="similarity">
    <text evidence="2">In the N-terminal section; belongs to the leguminous lectin family.</text>
</comment>
<evidence type="ECO:0000256" key="4">
    <source>
        <dbReference type="ARBA" id="ARBA00022679"/>
    </source>
</evidence>
<dbReference type="GO" id="GO:0005524">
    <property type="term" value="F:ATP binding"/>
    <property type="evidence" value="ECO:0007669"/>
    <property type="project" value="UniProtKB-UniRule"/>
</dbReference>
<evidence type="ECO:0000256" key="9">
    <source>
        <dbReference type="ARBA" id="ARBA00022777"/>
    </source>
</evidence>
<evidence type="ECO:0000259" key="17">
    <source>
        <dbReference type="PROSITE" id="PS50011"/>
    </source>
</evidence>
<comment type="subcellular location">
    <subcellularLocation>
        <location evidence="1">Membrane</location>
        <topology evidence="1">Single-pass type I membrane protein</topology>
    </subcellularLocation>
</comment>
<comment type="similarity">
    <text evidence="3">In the C-terminal section; belongs to the protein kinase superfamily. Ser/Thr protein kinase family.</text>
</comment>
<dbReference type="AlphaFoldDB" id="A0A7J6WEB4"/>
<feature type="chain" id="PRO_5029911976" evidence="16">
    <location>
        <begin position="25"/>
        <end position="687"/>
    </location>
</feature>
<keyword evidence="18" id="KW-0675">Receptor</keyword>
<evidence type="ECO:0000313" key="19">
    <source>
        <dbReference type="Proteomes" id="UP000554482"/>
    </source>
</evidence>
<keyword evidence="8 13" id="KW-0547">Nucleotide-binding</keyword>
<dbReference type="InterPro" id="IPR008271">
    <property type="entry name" value="Ser/Thr_kinase_AS"/>
</dbReference>
<dbReference type="Pfam" id="PF00069">
    <property type="entry name" value="Pkinase"/>
    <property type="match status" value="1"/>
</dbReference>
<evidence type="ECO:0000256" key="13">
    <source>
        <dbReference type="PROSITE-ProRule" id="PRU10141"/>
    </source>
</evidence>
<dbReference type="OrthoDB" id="1913956at2759"/>
<reference evidence="18 19" key="1">
    <citation type="submission" date="2020-06" db="EMBL/GenBank/DDBJ databases">
        <title>Transcriptomic and genomic resources for Thalictrum thalictroides and T. hernandezii: Facilitating candidate gene discovery in an emerging model plant lineage.</title>
        <authorList>
            <person name="Arias T."/>
            <person name="Riano-Pachon D.M."/>
            <person name="Di Stilio V.S."/>
        </authorList>
    </citation>
    <scope>NUCLEOTIDE SEQUENCE [LARGE SCALE GENOMIC DNA]</scope>
    <source>
        <strain evidence="19">cv. WT478/WT964</strain>
        <tissue evidence="18">Leaves</tissue>
    </source>
</reference>
<evidence type="ECO:0000256" key="16">
    <source>
        <dbReference type="SAM" id="SignalP"/>
    </source>
</evidence>
<dbReference type="EMBL" id="JABWDY010017505">
    <property type="protein sequence ID" value="KAF5195303.1"/>
    <property type="molecule type" value="Genomic_DNA"/>
</dbReference>
<dbReference type="FunFam" id="1.10.510.10:FF:000444">
    <property type="entry name" value="probable L-type lectin-domain containing receptor kinase S.5"/>
    <property type="match status" value="1"/>
</dbReference>
<keyword evidence="11 15" id="KW-1133">Transmembrane helix</keyword>
<dbReference type="InterPro" id="IPR011009">
    <property type="entry name" value="Kinase-like_dom_sf"/>
</dbReference>
<evidence type="ECO:0000256" key="11">
    <source>
        <dbReference type="ARBA" id="ARBA00022989"/>
    </source>
</evidence>
<dbReference type="GO" id="GO:0016020">
    <property type="term" value="C:membrane"/>
    <property type="evidence" value="ECO:0007669"/>
    <property type="project" value="UniProtKB-SubCell"/>
</dbReference>
<feature type="compositionally biased region" description="Low complexity" evidence="14">
    <location>
        <begin position="653"/>
        <end position="667"/>
    </location>
</feature>
<evidence type="ECO:0000256" key="12">
    <source>
        <dbReference type="ARBA" id="ARBA00023136"/>
    </source>
</evidence>
<gene>
    <name evidence="18" type="ORF">FRX31_015108</name>
</gene>
<feature type="transmembrane region" description="Helical" evidence="15">
    <location>
        <begin position="294"/>
        <end position="320"/>
    </location>
</feature>
<feature type="binding site" evidence="13">
    <location>
        <position position="387"/>
    </location>
    <ligand>
        <name>ATP</name>
        <dbReference type="ChEBI" id="CHEBI:30616"/>
    </ligand>
</feature>
<keyword evidence="19" id="KW-1185">Reference proteome</keyword>
<dbReference type="GO" id="GO:0004672">
    <property type="term" value="F:protein kinase activity"/>
    <property type="evidence" value="ECO:0007669"/>
    <property type="project" value="InterPro"/>
</dbReference>
<dbReference type="Gene3D" id="2.60.120.200">
    <property type="match status" value="1"/>
</dbReference>
<proteinExistence type="inferred from homology"/>
<dbReference type="InterPro" id="IPR050528">
    <property type="entry name" value="L-type_Lectin-RKs"/>
</dbReference>
<dbReference type="PANTHER" id="PTHR27007">
    <property type="match status" value="1"/>
</dbReference>
<evidence type="ECO:0000313" key="18">
    <source>
        <dbReference type="EMBL" id="KAF5195303.1"/>
    </source>
</evidence>
<evidence type="ECO:0000256" key="2">
    <source>
        <dbReference type="ARBA" id="ARBA00008536"/>
    </source>
</evidence>
<dbReference type="PROSITE" id="PS00108">
    <property type="entry name" value="PROTEIN_KINASE_ST"/>
    <property type="match status" value="1"/>
</dbReference>
<feature type="signal peptide" evidence="16">
    <location>
        <begin position="1"/>
        <end position="24"/>
    </location>
</feature>
<comment type="caution">
    <text evidence="18">The sequence shown here is derived from an EMBL/GenBank/DDBJ whole genome shotgun (WGS) entry which is preliminary data.</text>
</comment>
<evidence type="ECO:0000256" key="10">
    <source>
        <dbReference type="ARBA" id="ARBA00022840"/>
    </source>
</evidence>
<evidence type="ECO:0000256" key="15">
    <source>
        <dbReference type="SAM" id="Phobius"/>
    </source>
</evidence>
<keyword evidence="4" id="KW-0808">Transferase</keyword>
<dbReference type="InterPro" id="IPR013320">
    <property type="entry name" value="ConA-like_dom_sf"/>
</dbReference>
<keyword evidence="10 13" id="KW-0067">ATP-binding</keyword>
<dbReference type="SUPFAM" id="SSF56112">
    <property type="entry name" value="Protein kinase-like (PK-like)"/>
    <property type="match status" value="1"/>
</dbReference>
<evidence type="ECO:0000256" key="14">
    <source>
        <dbReference type="SAM" id="MobiDB-lite"/>
    </source>
</evidence>
<dbReference type="SUPFAM" id="SSF49899">
    <property type="entry name" value="Concanavalin A-like lectins/glucanases"/>
    <property type="match status" value="1"/>
</dbReference>
<keyword evidence="6 16" id="KW-0732">Signal</keyword>
<dbReference type="Gene3D" id="3.30.200.20">
    <property type="entry name" value="Phosphorylase Kinase, domain 1"/>
    <property type="match status" value="1"/>
</dbReference>
<protein>
    <submittedName>
        <fullName evidence="18">Lectin receptor kinase</fullName>
    </submittedName>
</protein>
<feature type="domain" description="Protein kinase" evidence="17">
    <location>
        <begin position="358"/>
        <end position="640"/>
    </location>
</feature>
<evidence type="ECO:0000256" key="1">
    <source>
        <dbReference type="ARBA" id="ARBA00004479"/>
    </source>
</evidence>
<dbReference type="Proteomes" id="UP000554482">
    <property type="component" value="Unassembled WGS sequence"/>
</dbReference>
<keyword evidence="5 15" id="KW-0812">Transmembrane</keyword>
<dbReference type="GO" id="GO:0030246">
    <property type="term" value="F:carbohydrate binding"/>
    <property type="evidence" value="ECO:0007669"/>
    <property type="project" value="UniProtKB-KW"/>
</dbReference>
<dbReference type="Pfam" id="PF00139">
    <property type="entry name" value="Lectin_legB"/>
    <property type="match status" value="1"/>
</dbReference>
<evidence type="ECO:0000256" key="5">
    <source>
        <dbReference type="ARBA" id="ARBA00022692"/>
    </source>
</evidence>
<dbReference type="InterPro" id="IPR000719">
    <property type="entry name" value="Prot_kinase_dom"/>
</dbReference>